<keyword evidence="7" id="KW-0620">Polyamine biosynthesis</keyword>
<dbReference type="InterPro" id="IPR024904">
    <property type="entry name" value="OTCase_ArgI"/>
</dbReference>
<dbReference type="GO" id="GO:0005737">
    <property type="term" value="C:cytoplasm"/>
    <property type="evidence" value="ECO:0007669"/>
    <property type="project" value="UniProtKB-SubCell"/>
</dbReference>
<evidence type="ECO:0000259" key="10">
    <source>
        <dbReference type="Pfam" id="PF00185"/>
    </source>
</evidence>
<evidence type="ECO:0000256" key="5">
    <source>
        <dbReference type="ARBA" id="ARBA00022490"/>
    </source>
</evidence>
<dbReference type="Pfam" id="PF02729">
    <property type="entry name" value="OTCace_N"/>
    <property type="match status" value="1"/>
</dbReference>
<dbReference type="Proteomes" id="UP000289220">
    <property type="component" value="Unassembled WGS sequence"/>
</dbReference>
<dbReference type="InterPro" id="IPR002292">
    <property type="entry name" value="Orn/put_carbamltrans"/>
</dbReference>
<dbReference type="GO" id="GO:0004585">
    <property type="term" value="F:ornithine carbamoyltransferase activity"/>
    <property type="evidence" value="ECO:0007669"/>
    <property type="project" value="UniProtKB-UniRule"/>
</dbReference>
<evidence type="ECO:0000256" key="1">
    <source>
        <dbReference type="ARBA" id="ARBA00003822"/>
    </source>
</evidence>
<reference evidence="12 13" key="1">
    <citation type="submission" date="2018-11" db="EMBL/GenBank/DDBJ databases">
        <authorList>
            <person name="Peiro R."/>
            <person name="Begona"/>
            <person name="Cbmso G."/>
            <person name="Lopez M."/>
            <person name="Gonzalez S."/>
            <person name="Sacristan E."/>
            <person name="Castillo E."/>
        </authorList>
    </citation>
    <scope>NUCLEOTIDE SEQUENCE [LARGE SCALE GENOMIC DNA]</scope>
    <source>
        <strain evidence="12">Brev_genome</strain>
    </source>
</reference>
<comment type="caution">
    <text evidence="12">The sequence shown here is derived from an EMBL/GenBank/DDBJ whole genome shotgun (WGS) entry which is preliminary data.</text>
</comment>
<dbReference type="RefSeq" id="WP_052005175.1">
    <property type="nucleotide sequence ID" value="NZ_UXHF01000157.1"/>
</dbReference>
<keyword evidence="13" id="KW-1185">Reference proteome</keyword>
<keyword evidence="6 9" id="KW-0808">Transferase</keyword>
<dbReference type="InterPro" id="IPR036901">
    <property type="entry name" value="Asp/Orn_carbamoylTrfase_sf"/>
</dbReference>
<gene>
    <name evidence="12" type="primary">ptcA</name>
    <name evidence="12" type="ORF">BREV_BREV_03515</name>
</gene>
<comment type="catalytic activity">
    <reaction evidence="8 9">
        <text>carbamoyl phosphate + L-ornithine = L-citrulline + phosphate + H(+)</text>
        <dbReference type="Rhea" id="RHEA:19513"/>
        <dbReference type="ChEBI" id="CHEBI:15378"/>
        <dbReference type="ChEBI" id="CHEBI:43474"/>
        <dbReference type="ChEBI" id="CHEBI:46911"/>
        <dbReference type="ChEBI" id="CHEBI:57743"/>
        <dbReference type="ChEBI" id="CHEBI:58228"/>
        <dbReference type="EC" id="2.1.3.3"/>
    </reaction>
</comment>
<dbReference type="InterPro" id="IPR006132">
    <property type="entry name" value="Asp/Orn_carbamoyltranf_P-bd"/>
</dbReference>
<dbReference type="NCBIfam" id="NF001986">
    <property type="entry name" value="PRK00779.1"/>
    <property type="match status" value="1"/>
</dbReference>
<comment type="subcellular location">
    <subcellularLocation>
        <location evidence="9">Cytoplasm</location>
    </subcellularLocation>
</comment>
<dbReference type="NCBIfam" id="TIGR00658">
    <property type="entry name" value="orni_carb_tr"/>
    <property type="match status" value="1"/>
</dbReference>
<dbReference type="Pfam" id="PF00185">
    <property type="entry name" value="OTCace"/>
    <property type="match status" value="1"/>
</dbReference>
<dbReference type="PROSITE" id="PS00097">
    <property type="entry name" value="CARBAMOYLTRANSFERASE"/>
    <property type="match status" value="1"/>
</dbReference>
<evidence type="ECO:0000256" key="2">
    <source>
        <dbReference type="ARBA" id="ARBA00004975"/>
    </source>
</evidence>
<feature type="binding site" evidence="9">
    <location>
        <position position="227"/>
    </location>
    <ligand>
        <name>L-ornithine</name>
        <dbReference type="ChEBI" id="CHEBI:46911"/>
    </ligand>
</feature>
<evidence type="ECO:0000256" key="7">
    <source>
        <dbReference type="ARBA" id="ARBA00023115"/>
    </source>
</evidence>
<dbReference type="InterPro" id="IPR006131">
    <property type="entry name" value="Asp_carbamoyltransf_Asp/Orn-bd"/>
</dbReference>
<evidence type="ECO:0000259" key="11">
    <source>
        <dbReference type="Pfam" id="PF02729"/>
    </source>
</evidence>
<evidence type="ECO:0000256" key="4">
    <source>
        <dbReference type="ARBA" id="ARBA00013007"/>
    </source>
</evidence>
<evidence type="ECO:0000256" key="8">
    <source>
        <dbReference type="ARBA" id="ARBA00048772"/>
    </source>
</evidence>
<dbReference type="GO" id="GO:0033390">
    <property type="term" value="P:putrescine biosynthetic process from arginine via N-carbamoylputrescine"/>
    <property type="evidence" value="ECO:0007669"/>
    <property type="project" value="InterPro"/>
</dbReference>
<dbReference type="EMBL" id="UXHF01000157">
    <property type="protein sequence ID" value="VDC49202.1"/>
    <property type="molecule type" value="Genomic_DNA"/>
</dbReference>
<feature type="domain" description="Aspartate/ornithine carbamoyltransferase Asp/Orn-binding" evidence="10">
    <location>
        <begin position="152"/>
        <end position="306"/>
    </location>
</feature>
<dbReference type="HAMAP" id="MF_01109">
    <property type="entry name" value="OTCase"/>
    <property type="match status" value="1"/>
</dbReference>
<organism evidence="12 13">
    <name type="scientific">Brevundimonas mediterranea</name>
    <dbReference type="NCBI Taxonomy" id="74329"/>
    <lineage>
        <taxon>Bacteria</taxon>
        <taxon>Pseudomonadati</taxon>
        <taxon>Pseudomonadota</taxon>
        <taxon>Alphaproteobacteria</taxon>
        <taxon>Caulobacterales</taxon>
        <taxon>Caulobacteraceae</taxon>
        <taxon>Brevundimonas</taxon>
    </lineage>
</organism>
<dbReference type="PANTHER" id="PTHR45753">
    <property type="entry name" value="ORNITHINE CARBAMOYLTRANSFERASE, MITOCHONDRIAL"/>
    <property type="match status" value="1"/>
</dbReference>
<feature type="binding site" evidence="9">
    <location>
        <begin position="129"/>
        <end position="132"/>
    </location>
    <ligand>
        <name>carbamoyl phosphate</name>
        <dbReference type="ChEBI" id="CHEBI:58228"/>
    </ligand>
</feature>
<dbReference type="GO" id="GO:0042450">
    <property type="term" value="P:L-arginine biosynthetic process via ornithine"/>
    <property type="evidence" value="ECO:0007669"/>
    <property type="project" value="UniProtKB-UniRule"/>
</dbReference>
<dbReference type="AlphaFoldDB" id="A0A7Z9C4M9"/>
<dbReference type="SUPFAM" id="SSF53671">
    <property type="entry name" value="Aspartate/ornithine carbamoyltransferase"/>
    <property type="match status" value="1"/>
</dbReference>
<accession>A0A7Z9C4M9</accession>
<evidence type="ECO:0000256" key="6">
    <source>
        <dbReference type="ARBA" id="ARBA00022679"/>
    </source>
</evidence>
<feature type="binding site" evidence="9">
    <location>
        <position position="163"/>
    </location>
    <ligand>
        <name>L-ornithine</name>
        <dbReference type="ChEBI" id="CHEBI:46911"/>
    </ligand>
</feature>
<evidence type="ECO:0000256" key="9">
    <source>
        <dbReference type="HAMAP-Rule" id="MF_01109"/>
    </source>
</evidence>
<dbReference type="FunFam" id="3.40.50.1370:FF:000008">
    <property type="entry name" value="Ornithine carbamoyltransferase"/>
    <property type="match status" value="1"/>
</dbReference>
<comment type="pathway">
    <text evidence="2">Amino-acid biosynthesis; L-arginine biosynthesis; L-arginine from L-ornithine and carbamoyl phosphate: step 1/3.</text>
</comment>
<dbReference type="NCBIfam" id="TIGR04384">
    <property type="entry name" value="putr_carbamoyl"/>
    <property type="match status" value="1"/>
</dbReference>
<dbReference type="PRINTS" id="PR00102">
    <property type="entry name" value="OTCASE"/>
</dbReference>
<dbReference type="InterPro" id="IPR024903">
    <property type="entry name" value="PtcA"/>
</dbReference>
<feature type="binding site" evidence="9">
    <location>
        <position position="296"/>
    </location>
    <ligand>
        <name>carbamoyl phosphate</name>
        <dbReference type="ChEBI" id="CHEBI:58228"/>
    </ligand>
</feature>
<feature type="binding site" evidence="9">
    <location>
        <begin position="51"/>
        <end position="54"/>
    </location>
    <ligand>
        <name>carbamoyl phosphate</name>
        <dbReference type="ChEBI" id="CHEBI:58228"/>
    </ligand>
</feature>
<protein>
    <recommendedName>
        <fullName evidence="4 9">Ornithine carbamoyltransferase</fullName>
        <shortName evidence="9">OTCase</shortName>
        <ecNumber evidence="4 9">2.1.3.3</ecNumber>
    </recommendedName>
</protein>
<dbReference type="GO" id="GO:0016597">
    <property type="term" value="F:amino acid binding"/>
    <property type="evidence" value="ECO:0007669"/>
    <property type="project" value="InterPro"/>
</dbReference>
<keyword evidence="5 9" id="KW-0963">Cytoplasm</keyword>
<feature type="domain" description="Aspartate/ornithine carbamoyltransferase carbamoyl-P binding" evidence="11">
    <location>
        <begin position="2"/>
        <end position="142"/>
    </location>
</feature>
<name>A0A7Z9C4M9_9CAUL</name>
<proteinExistence type="inferred from homology"/>
<dbReference type="GO" id="GO:0019240">
    <property type="term" value="P:citrulline biosynthetic process"/>
    <property type="evidence" value="ECO:0007669"/>
    <property type="project" value="TreeGrafter"/>
</dbReference>
<dbReference type="Gene3D" id="3.40.50.1370">
    <property type="entry name" value="Aspartate/ornithine carbamoyltransferase"/>
    <property type="match status" value="2"/>
</dbReference>
<evidence type="ECO:0000256" key="3">
    <source>
        <dbReference type="ARBA" id="ARBA00007805"/>
    </source>
</evidence>
<dbReference type="PANTHER" id="PTHR45753:SF3">
    <property type="entry name" value="ORNITHINE TRANSCARBAMYLASE, MITOCHONDRIAL"/>
    <property type="match status" value="1"/>
</dbReference>
<dbReference type="InterPro" id="IPR006130">
    <property type="entry name" value="Asp/Orn_carbamoylTrfase"/>
</dbReference>
<comment type="function">
    <text evidence="1">Reversibly catalyzes the transfer of the carbamoyl group from carbamoyl phosphate (CP) to the N(epsilon) atom of ornithine (ORN) to produce L-citrulline.</text>
</comment>
<dbReference type="GO" id="GO:0050231">
    <property type="term" value="F:putrescine carbamoyltransferase activity"/>
    <property type="evidence" value="ECO:0007669"/>
    <property type="project" value="InterPro"/>
</dbReference>
<comment type="similarity">
    <text evidence="3 9">Belongs to the aspartate/ornithine carbamoyltransferase superfamily. OTCase family.</text>
</comment>
<evidence type="ECO:0000313" key="12">
    <source>
        <dbReference type="EMBL" id="VDC49202.1"/>
    </source>
</evidence>
<sequence>MRHFIDTQDFTSTELRSLLELTGLLKAADKQGGLPPLLAGASLGMIFEEPSTRTRISFEVAMTRLGGHALYLKPGEIHLGVRESIKDTARVMSRMVDAIEARTLKHATVTELARWATVPVINGLTDYNHPTQVLCDVFTMIEHSPDGKRLEDLRVAFIGDATNVCSSLMMICTRLGLNFTHCAPARYQAPEAWQAIARANCAASGGSFTATEDPQAAVAGADFVYTDLWWWVGQEAEIPERTAAFMPRYQINEALLAHAPAHAKFMHCLPASRGVEVTDAVMDGPRSIIYDQSENRLHAEKAILAAFVAPRLKPRSAARSHWHAGRIAEFLKHHPLTEPASPAVLSEVDRHV</sequence>
<comment type="caution">
    <text evidence="9">Lacks conserved residue(s) required for the propagation of feature annotation.</text>
</comment>
<dbReference type="PRINTS" id="PR00100">
    <property type="entry name" value="AOTCASE"/>
</dbReference>
<feature type="binding site" evidence="9">
    <location>
        <position position="102"/>
    </location>
    <ligand>
        <name>carbamoyl phosphate</name>
        <dbReference type="ChEBI" id="CHEBI:58228"/>
    </ligand>
</feature>
<feature type="binding site" evidence="9">
    <location>
        <begin position="268"/>
        <end position="269"/>
    </location>
    <ligand>
        <name>carbamoyl phosphate</name>
        <dbReference type="ChEBI" id="CHEBI:58228"/>
    </ligand>
</feature>
<dbReference type="EC" id="2.1.3.3" evidence="4 9"/>
<evidence type="ECO:0000313" key="13">
    <source>
        <dbReference type="Proteomes" id="UP000289220"/>
    </source>
</evidence>